<evidence type="ECO:0000313" key="4">
    <source>
        <dbReference type="Proteomes" id="UP000284731"/>
    </source>
</evidence>
<dbReference type="PROSITE" id="PS50173">
    <property type="entry name" value="UMUC"/>
    <property type="match status" value="1"/>
</dbReference>
<name>A0A412PFQ4_9FIRM</name>
<dbReference type="InterPro" id="IPR001126">
    <property type="entry name" value="UmuC"/>
</dbReference>
<dbReference type="PANTHER" id="PTHR11076">
    <property type="entry name" value="DNA REPAIR POLYMERASE UMUC / TRANSFERASE FAMILY MEMBER"/>
    <property type="match status" value="1"/>
</dbReference>
<dbReference type="GO" id="GO:0006281">
    <property type="term" value="P:DNA repair"/>
    <property type="evidence" value="ECO:0007669"/>
    <property type="project" value="InterPro"/>
</dbReference>
<dbReference type="GO" id="GO:0008168">
    <property type="term" value="F:methyltransferase activity"/>
    <property type="evidence" value="ECO:0007669"/>
    <property type="project" value="UniProtKB-KW"/>
</dbReference>
<comment type="caution">
    <text evidence="3">The sequence shown here is derived from an EMBL/GenBank/DDBJ whole genome shotgun (WGS) entry which is preliminary data.</text>
</comment>
<dbReference type="GO" id="GO:0042276">
    <property type="term" value="P:error-prone translesion synthesis"/>
    <property type="evidence" value="ECO:0007669"/>
    <property type="project" value="TreeGrafter"/>
</dbReference>
<dbReference type="Pfam" id="PF11799">
    <property type="entry name" value="IMS_C"/>
    <property type="match status" value="1"/>
</dbReference>
<dbReference type="GO" id="GO:0003684">
    <property type="term" value="F:damaged DNA binding"/>
    <property type="evidence" value="ECO:0007669"/>
    <property type="project" value="InterPro"/>
</dbReference>
<proteinExistence type="inferred from homology"/>
<reference evidence="3 4" key="1">
    <citation type="submission" date="2018-08" db="EMBL/GenBank/DDBJ databases">
        <title>A genome reference for cultivated species of the human gut microbiota.</title>
        <authorList>
            <person name="Zou Y."/>
            <person name="Xue W."/>
            <person name="Luo G."/>
        </authorList>
    </citation>
    <scope>NUCLEOTIDE SEQUENCE [LARGE SCALE GENOMIC DNA]</scope>
    <source>
        <strain evidence="3 4">AF18-46</strain>
    </source>
</reference>
<gene>
    <name evidence="3" type="ORF">DWX20_06685</name>
</gene>
<dbReference type="InterPro" id="IPR017961">
    <property type="entry name" value="DNA_pol_Y-fam_little_finger"/>
</dbReference>
<dbReference type="GO" id="GO:0032259">
    <property type="term" value="P:methylation"/>
    <property type="evidence" value="ECO:0007669"/>
    <property type="project" value="UniProtKB-KW"/>
</dbReference>
<accession>A0A412PFQ4</accession>
<sequence>MSERKTYIAIDLKSFYASVECQDRNLNPLTTNLVVADTSRTNKTICLAVSPSLKQLGISGRPRLFEVEHKITEINRERQSKLQGKRFIKEEWNRDILERHPEYKLTYIVAQPRMAKYLEYSANIYNIYLRYIAAEDIHVYSIDEVMMDVTGYLRTYHKTAEELARMMLSAVYEETGITATAGIGTNLYLAKVAMDIIAKHLPADKYGVRIGELDEIKYRKLLWDHQPLTDFWRVGRGYARKLAQHGMYTMGDIARCSIGKDGDYLNEELLYKLFGVNAELLIDHAWGCESCTMHAIKHYQPSNHSFSSGQVLMSGYTFSKAKLVAKEMTEQLILDLVAKKMTTNQVCLYISYDVESLKNHELSMDIQTALDWYGRKVPKPTNGTVNLSHHTSFSKEIMEAVERLFDKIVDARLLVRKITIAFTSIISEDTAKKRTEATQLDIFAPPTEDVDIMKVDETKDHQLQQAILSIKRKYGKNKLLKGRDLEEGATAVERNNQIGGHKA</sequence>
<dbReference type="SUPFAM" id="SSF56672">
    <property type="entry name" value="DNA/RNA polymerases"/>
    <property type="match status" value="1"/>
</dbReference>
<evidence type="ECO:0000256" key="1">
    <source>
        <dbReference type="ARBA" id="ARBA00010945"/>
    </source>
</evidence>
<dbReference type="Proteomes" id="UP000284731">
    <property type="component" value="Unassembled WGS sequence"/>
</dbReference>
<organism evidence="3 4">
    <name type="scientific">Solobacterium moorei</name>
    <dbReference type="NCBI Taxonomy" id="102148"/>
    <lineage>
        <taxon>Bacteria</taxon>
        <taxon>Bacillati</taxon>
        <taxon>Bacillota</taxon>
        <taxon>Erysipelotrichia</taxon>
        <taxon>Erysipelotrichales</taxon>
        <taxon>Erysipelotrichaceae</taxon>
        <taxon>Solobacterium</taxon>
    </lineage>
</organism>
<dbReference type="Pfam" id="PF00817">
    <property type="entry name" value="IMS"/>
    <property type="match status" value="1"/>
</dbReference>
<evidence type="ECO:0000313" key="3">
    <source>
        <dbReference type="EMBL" id="RGT56472.1"/>
    </source>
</evidence>
<keyword evidence="3" id="KW-0808">Transferase</keyword>
<dbReference type="InterPro" id="IPR050116">
    <property type="entry name" value="DNA_polymerase-Y"/>
</dbReference>
<keyword evidence="3" id="KW-0489">Methyltransferase</keyword>
<dbReference type="EMBL" id="QRWX01000002">
    <property type="protein sequence ID" value="RGT56472.1"/>
    <property type="molecule type" value="Genomic_DNA"/>
</dbReference>
<dbReference type="GO" id="GO:0009432">
    <property type="term" value="P:SOS response"/>
    <property type="evidence" value="ECO:0007669"/>
    <property type="project" value="TreeGrafter"/>
</dbReference>
<dbReference type="AlphaFoldDB" id="A0A412PFQ4"/>
<dbReference type="Gene3D" id="1.10.150.20">
    <property type="entry name" value="5' to 3' exonuclease, C-terminal subdomain"/>
    <property type="match status" value="1"/>
</dbReference>
<feature type="domain" description="UmuC" evidence="2">
    <location>
        <begin position="7"/>
        <end position="235"/>
    </location>
</feature>
<dbReference type="GO" id="GO:0005829">
    <property type="term" value="C:cytosol"/>
    <property type="evidence" value="ECO:0007669"/>
    <property type="project" value="TreeGrafter"/>
</dbReference>
<comment type="similarity">
    <text evidence="1">Belongs to the DNA polymerase type-Y family.</text>
</comment>
<dbReference type="InterPro" id="IPR043502">
    <property type="entry name" value="DNA/RNA_pol_sf"/>
</dbReference>
<protein>
    <submittedName>
        <fullName evidence="3">DNA methylase</fullName>
    </submittedName>
</protein>
<dbReference type="RefSeq" id="WP_118764914.1">
    <property type="nucleotide sequence ID" value="NZ_CABJCF010000002.1"/>
</dbReference>
<dbReference type="InterPro" id="IPR043128">
    <property type="entry name" value="Rev_trsase/Diguanyl_cyclase"/>
</dbReference>
<dbReference type="GO" id="GO:0003887">
    <property type="term" value="F:DNA-directed DNA polymerase activity"/>
    <property type="evidence" value="ECO:0007669"/>
    <property type="project" value="TreeGrafter"/>
</dbReference>
<dbReference type="PANTHER" id="PTHR11076:SF35">
    <property type="entry name" value="DNA REPAIR PROTEIN HOMOLOG YOBH"/>
    <property type="match status" value="1"/>
</dbReference>
<evidence type="ECO:0000259" key="2">
    <source>
        <dbReference type="PROSITE" id="PS50173"/>
    </source>
</evidence>
<dbReference type="Gene3D" id="3.30.70.270">
    <property type="match status" value="1"/>
</dbReference>